<evidence type="ECO:0000256" key="4">
    <source>
        <dbReference type="ARBA" id="ARBA00038168"/>
    </source>
</evidence>
<dbReference type="GO" id="GO:0016020">
    <property type="term" value="C:membrane"/>
    <property type="evidence" value="ECO:0007669"/>
    <property type="project" value="TreeGrafter"/>
</dbReference>
<name>A0A812ZUV2_9DINO</name>
<evidence type="ECO:0000256" key="2">
    <source>
        <dbReference type="ARBA" id="ARBA00022723"/>
    </source>
</evidence>
<dbReference type="Pfam" id="PF00173">
    <property type="entry name" value="Cyt-b5"/>
    <property type="match status" value="1"/>
</dbReference>
<keyword evidence="2 5" id="KW-0479">Metal-binding</keyword>
<protein>
    <submittedName>
        <fullName evidence="7">CYB2 protein</fullName>
    </submittedName>
</protein>
<evidence type="ECO:0000313" key="7">
    <source>
        <dbReference type="EMBL" id="CAE7842186.1"/>
    </source>
</evidence>
<feature type="domain" description="Cytochrome b5 heme-binding" evidence="6">
    <location>
        <begin position="1"/>
        <end position="67"/>
    </location>
</feature>
<reference evidence="7" key="1">
    <citation type="submission" date="2021-02" db="EMBL/GenBank/DDBJ databases">
        <authorList>
            <person name="Dougan E. K."/>
            <person name="Rhodes N."/>
            <person name="Thang M."/>
            <person name="Chan C."/>
        </authorList>
    </citation>
    <scope>NUCLEOTIDE SEQUENCE</scope>
</reference>
<dbReference type="Proteomes" id="UP000601435">
    <property type="component" value="Unassembled WGS sequence"/>
</dbReference>
<feature type="non-terminal residue" evidence="7">
    <location>
        <position position="1"/>
    </location>
</feature>
<evidence type="ECO:0000259" key="6">
    <source>
        <dbReference type="PROSITE" id="PS50255"/>
    </source>
</evidence>
<dbReference type="PROSITE" id="PS00191">
    <property type="entry name" value="CYTOCHROME_B5_1"/>
    <property type="match status" value="1"/>
</dbReference>
<keyword evidence="1 5" id="KW-0349">Heme</keyword>
<comment type="similarity">
    <text evidence="4 5">Belongs to the cytochrome b5 family.</text>
</comment>
<dbReference type="EMBL" id="CAJNJA010050676">
    <property type="protein sequence ID" value="CAE7842186.1"/>
    <property type="molecule type" value="Genomic_DNA"/>
</dbReference>
<dbReference type="Gene3D" id="3.10.120.10">
    <property type="entry name" value="Cytochrome b5-like heme/steroid binding domain"/>
    <property type="match status" value="1"/>
</dbReference>
<feature type="non-terminal residue" evidence="7">
    <location>
        <position position="67"/>
    </location>
</feature>
<dbReference type="InterPro" id="IPR001199">
    <property type="entry name" value="Cyt_B5-like_heme/steroid-bd"/>
</dbReference>
<proteinExistence type="inferred from homology"/>
<evidence type="ECO:0000313" key="8">
    <source>
        <dbReference type="Proteomes" id="UP000601435"/>
    </source>
</evidence>
<dbReference type="PANTHER" id="PTHR19359">
    <property type="entry name" value="CYTOCHROME B5"/>
    <property type="match status" value="1"/>
</dbReference>
<gene>
    <name evidence="7" type="primary">CYB2</name>
    <name evidence="7" type="ORF">SNEC2469_LOCUS25593</name>
</gene>
<dbReference type="InterPro" id="IPR018506">
    <property type="entry name" value="Cyt_B5_heme-BS"/>
</dbReference>
<evidence type="ECO:0000256" key="1">
    <source>
        <dbReference type="ARBA" id="ARBA00022617"/>
    </source>
</evidence>
<dbReference type="InterPro" id="IPR036400">
    <property type="entry name" value="Cyt_B5-like_heme/steroid_sf"/>
</dbReference>
<dbReference type="PRINTS" id="PR00363">
    <property type="entry name" value="CYTOCHROMEB5"/>
</dbReference>
<evidence type="ECO:0000256" key="5">
    <source>
        <dbReference type="RuleBase" id="RU362121"/>
    </source>
</evidence>
<sequence length="67" mass="7196">VGKHNSKTDCWVVVDGQVLDVTSFLSEHPGGELAILTFAGKDATEEFNMIHPPDVIGKYAPDSIIGK</sequence>
<dbReference type="GO" id="GO:0046872">
    <property type="term" value="F:metal ion binding"/>
    <property type="evidence" value="ECO:0007669"/>
    <property type="project" value="UniProtKB-UniRule"/>
</dbReference>
<keyword evidence="8" id="KW-1185">Reference proteome</keyword>
<dbReference type="GO" id="GO:0020037">
    <property type="term" value="F:heme binding"/>
    <property type="evidence" value="ECO:0007669"/>
    <property type="project" value="UniProtKB-UniRule"/>
</dbReference>
<dbReference type="SMART" id="SM01117">
    <property type="entry name" value="Cyt-b5"/>
    <property type="match status" value="1"/>
</dbReference>
<comment type="caution">
    <text evidence="7">The sequence shown here is derived from an EMBL/GenBank/DDBJ whole genome shotgun (WGS) entry which is preliminary data.</text>
</comment>
<dbReference type="SUPFAM" id="SSF55856">
    <property type="entry name" value="Cytochrome b5-like heme/steroid binding domain"/>
    <property type="match status" value="1"/>
</dbReference>
<dbReference type="AlphaFoldDB" id="A0A812ZUV2"/>
<accession>A0A812ZUV2</accession>
<keyword evidence="3 5" id="KW-0408">Iron</keyword>
<dbReference type="InterPro" id="IPR050668">
    <property type="entry name" value="Cytochrome_b5"/>
</dbReference>
<dbReference type="PROSITE" id="PS50255">
    <property type="entry name" value="CYTOCHROME_B5_2"/>
    <property type="match status" value="1"/>
</dbReference>
<evidence type="ECO:0000256" key="3">
    <source>
        <dbReference type="ARBA" id="ARBA00023004"/>
    </source>
</evidence>
<dbReference type="OrthoDB" id="260519at2759"/>
<organism evidence="7 8">
    <name type="scientific">Symbiodinium necroappetens</name>
    <dbReference type="NCBI Taxonomy" id="1628268"/>
    <lineage>
        <taxon>Eukaryota</taxon>
        <taxon>Sar</taxon>
        <taxon>Alveolata</taxon>
        <taxon>Dinophyceae</taxon>
        <taxon>Suessiales</taxon>
        <taxon>Symbiodiniaceae</taxon>
        <taxon>Symbiodinium</taxon>
    </lineage>
</organism>